<feature type="transmembrane region" description="Helical" evidence="2">
    <location>
        <begin position="195"/>
        <end position="221"/>
    </location>
</feature>
<dbReference type="RefSeq" id="WP_045279339.1">
    <property type="nucleotide sequence ID" value="NZ_JYIW01000024.1"/>
</dbReference>
<feature type="transmembrane region" description="Helical" evidence="2">
    <location>
        <begin position="341"/>
        <end position="363"/>
    </location>
</feature>
<feature type="transmembrane region" description="Helical" evidence="2">
    <location>
        <begin position="375"/>
        <end position="395"/>
    </location>
</feature>
<proteinExistence type="predicted"/>
<reference evidence="3 4" key="1">
    <citation type="submission" date="2015-02" db="EMBL/GenBank/DDBJ databases">
        <title>Draft genome sequences of ten Microbacterium spp. with emphasis on heavy metal contaminated environments.</title>
        <authorList>
            <person name="Corretto E."/>
        </authorList>
    </citation>
    <scope>NUCLEOTIDE SEQUENCE [LARGE SCALE GENOMIC DNA]</scope>
    <source>
        <strain evidence="3 4">BEL4b</strain>
    </source>
</reference>
<dbReference type="Proteomes" id="UP000033640">
    <property type="component" value="Unassembled WGS sequence"/>
</dbReference>
<dbReference type="InterPro" id="IPR045931">
    <property type="entry name" value="DUF6350"/>
</dbReference>
<protein>
    <submittedName>
        <fullName evidence="3">Uncharacterized protein</fullName>
    </submittedName>
</protein>
<feature type="compositionally biased region" description="Basic and acidic residues" evidence="1">
    <location>
        <begin position="458"/>
        <end position="470"/>
    </location>
</feature>
<evidence type="ECO:0000256" key="2">
    <source>
        <dbReference type="SAM" id="Phobius"/>
    </source>
</evidence>
<evidence type="ECO:0000313" key="4">
    <source>
        <dbReference type="Proteomes" id="UP000033640"/>
    </source>
</evidence>
<feature type="transmembrane region" description="Helical" evidence="2">
    <location>
        <begin position="145"/>
        <end position="168"/>
    </location>
</feature>
<evidence type="ECO:0000313" key="3">
    <source>
        <dbReference type="EMBL" id="KJL29380.1"/>
    </source>
</evidence>
<dbReference type="AlphaFoldDB" id="A0A0F0LAQ8"/>
<dbReference type="PATRIC" id="fig|82380.11.peg.2047"/>
<dbReference type="OrthoDB" id="3742900at2"/>
<feature type="transmembrane region" description="Helical" evidence="2">
    <location>
        <begin position="300"/>
        <end position="320"/>
    </location>
</feature>
<keyword evidence="2" id="KW-1133">Transmembrane helix</keyword>
<feature type="region of interest" description="Disordered" evidence="1">
    <location>
        <begin position="431"/>
        <end position="470"/>
    </location>
</feature>
<dbReference type="Pfam" id="PF19877">
    <property type="entry name" value="DUF6350"/>
    <property type="match status" value="1"/>
</dbReference>
<sequence length="470" mass="47620">MQRLLVALLAAIDAAIAAAVGLVVLLAPLTLLWTLAFGITADWGALWPLTGTLWAFGHGVPIDVAIPPELIVALAIPAEAAAFTVSITPLAFLLFTVLFAARSGARAAKAGAWATGVLSGAIVFAAISATVAFTSHVVAAETPLVLAIVLPAAAYLVGALFGAVRIAWEDGDGGVLDALHDLVDSWGDWGPVPAAIVRGTAFVLVAVLGAGALAVAVMTLLRGGEVVALFQSARVDALGAVIMTLGQLVYLPTMIVWAVSWLAGPGFAVGVGTAVSPAGTQLGVVPGIPIFGLLPANSSIWMLIVILVPVGAGAFAGWAVRSRLVWEDTPLTMGPRAAIAGGIGVVTAGLAALAAVLASGSIGPGRLTEVGPAPLPFALALGAEVLLGAAILLLAPRHRDELAEERTDRWNAEMTTVSSWDEVAPEGAVWPSAATAWPSDGETGGVPIGSADDTAPLDLDRFRPPDSPRD</sequence>
<keyword evidence="2" id="KW-0812">Transmembrane</keyword>
<evidence type="ECO:0000256" key="1">
    <source>
        <dbReference type="SAM" id="MobiDB-lite"/>
    </source>
</evidence>
<feature type="transmembrane region" description="Helical" evidence="2">
    <location>
        <begin position="70"/>
        <end position="100"/>
    </location>
</feature>
<keyword evidence="2" id="KW-0472">Membrane</keyword>
<name>A0A0F0LAQ8_9MICO</name>
<feature type="transmembrane region" description="Helical" evidence="2">
    <location>
        <begin position="233"/>
        <end position="259"/>
    </location>
</feature>
<feature type="transmembrane region" description="Helical" evidence="2">
    <location>
        <begin position="112"/>
        <end position="133"/>
    </location>
</feature>
<dbReference type="EMBL" id="JYIW01000024">
    <property type="protein sequence ID" value="KJL29380.1"/>
    <property type="molecule type" value="Genomic_DNA"/>
</dbReference>
<comment type="caution">
    <text evidence="3">The sequence shown here is derived from an EMBL/GenBank/DDBJ whole genome shotgun (WGS) entry which is preliminary data.</text>
</comment>
<gene>
    <name evidence="3" type="ORF">RS83_02010</name>
</gene>
<organism evidence="3 4">
    <name type="scientific">Microbacterium oxydans</name>
    <dbReference type="NCBI Taxonomy" id="82380"/>
    <lineage>
        <taxon>Bacteria</taxon>
        <taxon>Bacillati</taxon>
        <taxon>Actinomycetota</taxon>
        <taxon>Actinomycetes</taxon>
        <taxon>Micrococcales</taxon>
        <taxon>Microbacteriaceae</taxon>
        <taxon>Microbacterium</taxon>
    </lineage>
</organism>
<accession>A0A0F0LAQ8</accession>